<evidence type="ECO:0000256" key="6">
    <source>
        <dbReference type="ARBA" id="ARBA00022801"/>
    </source>
</evidence>
<protein>
    <recommendedName>
        <fullName evidence="10">Probable guanine deaminase</fullName>
        <ecNumber evidence="4">3.5.4.3</ecNumber>
    </recommendedName>
    <alternativeName>
        <fullName evidence="11">Guanine aminohydrolase</fullName>
    </alternativeName>
</protein>
<dbReference type="Gene3D" id="2.30.40.10">
    <property type="entry name" value="Urease, subunit C, domain 1"/>
    <property type="match status" value="1"/>
</dbReference>
<dbReference type="SUPFAM" id="SSF51556">
    <property type="entry name" value="Metallo-dependent hydrolases"/>
    <property type="match status" value="1"/>
</dbReference>
<keyword evidence="15" id="KW-1185">Reference proteome</keyword>
<dbReference type="AlphaFoldDB" id="A0A7H8R5Q2"/>
<dbReference type="Pfam" id="PF05577">
    <property type="entry name" value="Peptidase_S28"/>
    <property type="match status" value="2"/>
</dbReference>
<evidence type="ECO:0000259" key="13">
    <source>
        <dbReference type="Pfam" id="PF01979"/>
    </source>
</evidence>
<evidence type="ECO:0000256" key="2">
    <source>
        <dbReference type="ARBA" id="ARBA00004984"/>
    </source>
</evidence>
<sequence length="1067" mass="116880">MVATYTLYHGTFIQVPRQVSTEGKHTLEINSGALWVLNQSGRIEGFDWAVGSDDEDALHRMIERNGWTIVPPEVNGSIDATKQTVTIVKGGAGRERNGFFFPGFIDTHIHASQYPNAGIFGSSTLLDWLQKYTFPMERSFGTEPPSDSAPPKAHTVYNRVISRTLSHGTTTASYYATIHVPATCLLASLCHQRGQRAFIGRVCMDNPAFCPEDYHDESSEESLSATRQVIDYVQRLDPKGKLIAPIVTPRFAPTCSCDALTGLGRLAASYTPPLHIQTHISENKNEVALVKELFKGSSYAQVYEDAGLLTPRTILAHAVHLTAEERSLVKARDAKISHCPASNNALGSGLCPVRTLLDDGIVVGLGTDVSGGYSPSILESARQACLVSRLVASQSSETTGRENLSVEEALYLATRGGARVVDMADQIGGFEKGMFFDAQFIELGAGVVDNDGDSIQDELNKDSGNVDLFGWENWEEKIAKWVWSGDDRNHVSAIGYLNSPRSRDLHLAAALGLDADTVLSKPSHFHKTLEKSISESIPTRYVSIPIDHDNHTRGTYENRYWVSTRYYKSGGPVFLYDVGESAAYSSAQAMLSGDSTFVGSLLKEFGGVGIVWEHRYYGDSFPTSPVNVETPVDDFKYLTHHQAIADIPHFAKSFNTSDIPNQDLSPKGTPWVMLGGSYSGMRSAFTRNEFPETIYAAYASSAPVQAQVDMGIYFEQVYRGMIGNGYEGCAHDLHAAMRYVDSQLDQNGTASDAVKALFLGDGAKQNSDGDFTAALAYIYGTFQSYGMGGGDMGLGSLCDWLEAVPNTSPRTAASVSKMRRSRVLGRRQDSNDTINPSSNGTLPESAPSSGWAPFIGNKAVAERLAAWSHLVPLVNSYSGTDCSQSGSDSDSCDLGSRLNDPDGIGWMWQYCSQFGFFQPNNVSPEPSHGLLSIHQTLAYNQEVCNRQFPGAIKSGALPECPATEQINKDTGGWTIRPSNTYWSGGEFDPWRTLSPLSTEDFAPGFVTFRTEAPRCDRETAKRNLFGYVMKNAVHCFDFNMRFEEGAKSRRFFTDALKQWLLCWKKAA</sequence>
<evidence type="ECO:0000256" key="3">
    <source>
        <dbReference type="ARBA" id="ARBA00006745"/>
    </source>
</evidence>
<evidence type="ECO:0000256" key="12">
    <source>
        <dbReference type="SAM" id="MobiDB-lite"/>
    </source>
</evidence>
<feature type="compositionally biased region" description="Polar residues" evidence="12">
    <location>
        <begin position="831"/>
        <end position="847"/>
    </location>
</feature>
<evidence type="ECO:0000256" key="1">
    <source>
        <dbReference type="ARBA" id="ARBA00001947"/>
    </source>
</evidence>
<comment type="pathway">
    <text evidence="2">Purine metabolism; guanine degradation; xanthine from guanine: step 1/1.</text>
</comment>
<dbReference type="GO" id="GO:0046098">
    <property type="term" value="P:guanine metabolic process"/>
    <property type="evidence" value="ECO:0007669"/>
    <property type="project" value="TreeGrafter"/>
</dbReference>
<reference evidence="15" key="1">
    <citation type="submission" date="2020-06" db="EMBL/GenBank/DDBJ databases">
        <title>A chromosome-scale genome assembly of Talaromyces rugulosus W13939.</title>
        <authorList>
            <person name="Wang B."/>
            <person name="Guo L."/>
            <person name="Ye K."/>
            <person name="Wang L."/>
        </authorList>
    </citation>
    <scope>NUCLEOTIDE SEQUENCE [LARGE SCALE GENOMIC DNA]</scope>
    <source>
        <strain evidence="15">W13939</strain>
    </source>
</reference>
<evidence type="ECO:0000313" key="14">
    <source>
        <dbReference type="EMBL" id="QKX60183.1"/>
    </source>
</evidence>
<dbReference type="OrthoDB" id="1735038at2759"/>
<dbReference type="GO" id="GO:0005829">
    <property type="term" value="C:cytosol"/>
    <property type="evidence" value="ECO:0007669"/>
    <property type="project" value="TreeGrafter"/>
</dbReference>
<dbReference type="GO" id="GO:0006508">
    <property type="term" value="P:proteolysis"/>
    <property type="evidence" value="ECO:0007669"/>
    <property type="project" value="InterPro"/>
</dbReference>
<gene>
    <name evidence="14" type="ORF">TRUGW13939_07326</name>
</gene>
<dbReference type="GO" id="GO:0008270">
    <property type="term" value="F:zinc ion binding"/>
    <property type="evidence" value="ECO:0007669"/>
    <property type="project" value="TreeGrafter"/>
</dbReference>
<evidence type="ECO:0000256" key="4">
    <source>
        <dbReference type="ARBA" id="ARBA00012781"/>
    </source>
</evidence>
<evidence type="ECO:0000256" key="10">
    <source>
        <dbReference type="ARBA" id="ARBA00069860"/>
    </source>
</evidence>
<dbReference type="RefSeq" id="XP_035346360.1">
    <property type="nucleotide sequence ID" value="XM_035490467.1"/>
</dbReference>
<evidence type="ECO:0000256" key="9">
    <source>
        <dbReference type="ARBA" id="ARBA00056079"/>
    </source>
</evidence>
<dbReference type="GeneID" id="55994819"/>
<evidence type="ECO:0000256" key="5">
    <source>
        <dbReference type="ARBA" id="ARBA00022723"/>
    </source>
</evidence>
<comment type="catalytic activity">
    <reaction evidence="8">
        <text>guanine + H2O + H(+) = xanthine + NH4(+)</text>
        <dbReference type="Rhea" id="RHEA:14665"/>
        <dbReference type="ChEBI" id="CHEBI:15377"/>
        <dbReference type="ChEBI" id="CHEBI:15378"/>
        <dbReference type="ChEBI" id="CHEBI:16235"/>
        <dbReference type="ChEBI" id="CHEBI:17712"/>
        <dbReference type="ChEBI" id="CHEBI:28938"/>
        <dbReference type="EC" id="3.5.4.3"/>
    </reaction>
</comment>
<feature type="region of interest" description="Disordered" evidence="12">
    <location>
        <begin position="809"/>
        <end position="847"/>
    </location>
</feature>
<dbReference type="InterPro" id="IPR011059">
    <property type="entry name" value="Metal-dep_hydrolase_composite"/>
</dbReference>
<dbReference type="GO" id="GO:0008892">
    <property type="term" value="F:guanine deaminase activity"/>
    <property type="evidence" value="ECO:0007669"/>
    <property type="project" value="UniProtKB-EC"/>
</dbReference>
<dbReference type="FunFam" id="3.40.50.1820:FF:000636">
    <property type="entry name" value="Serine peptidase, family S28, putative"/>
    <property type="match status" value="1"/>
</dbReference>
<dbReference type="InterPro" id="IPR008758">
    <property type="entry name" value="Peptidase_S28"/>
</dbReference>
<feature type="domain" description="Amidohydrolase-related" evidence="13">
    <location>
        <begin position="101"/>
        <end position="449"/>
    </location>
</feature>
<dbReference type="EMBL" id="CP055901">
    <property type="protein sequence ID" value="QKX60183.1"/>
    <property type="molecule type" value="Genomic_DNA"/>
</dbReference>
<dbReference type="InterPro" id="IPR029058">
    <property type="entry name" value="AB_hydrolase_fold"/>
</dbReference>
<comment type="cofactor">
    <cofactor evidence="1">
        <name>Zn(2+)</name>
        <dbReference type="ChEBI" id="CHEBI:29105"/>
    </cofactor>
</comment>
<accession>A0A7H8R5Q2</accession>
<name>A0A7H8R5Q2_TALRU</name>
<dbReference type="SUPFAM" id="SSF53474">
    <property type="entry name" value="alpha/beta-Hydrolases"/>
    <property type="match status" value="1"/>
</dbReference>
<evidence type="ECO:0000256" key="7">
    <source>
        <dbReference type="ARBA" id="ARBA00022833"/>
    </source>
</evidence>
<dbReference type="Pfam" id="PF01979">
    <property type="entry name" value="Amidohydro_1"/>
    <property type="match status" value="1"/>
</dbReference>
<comment type="function">
    <text evidence="9">Catalyzes the hydrolytic deamination of guanine, producing xanthine and ammonia.</text>
</comment>
<dbReference type="FunFam" id="3.20.20.140:FF:000022">
    <property type="entry name" value="Guanine deaminase"/>
    <property type="match status" value="1"/>
</dbReference>
<dbReference type="Proteomes" id="UP000509510">
    <property type="component" value="Chromosome IV"/>
</dbReference>
<proteinExistence type="inferred from homology"/>
<dbReference type="Gene3D" id="3.40.50.1820">
    <property type="entry name" value="alpha/beta hydrolase"/>
    <property type="match status" value="2"/>
</dbReference>
<dbReference type="InterPro" id="IPR032466">
    <property type="entry name" value="Metal_Hydrolase"/>
</dbReference>
<dbReference type="KEGG" id="trg:TRUGW13939_07326"/>
<dbReference type="InterPro" id="IPR051607">
    <property type="entry name" value="Metallo-dep_hydrolases"/>
</dbReference>
<dbReference type="Gene3D" id="3.20.20.140">
    <property type="entry name" value="Metal-dependent hydrolases"/>
    <property type="match status" value="1"/>
</dbReference>
<dbReference type="PANTHER" id="PTHR11271">
    <property type="entry name" value="GUANINE DEAMINASE"/>
    <property type="match status" value="1"/>
</dbReference>
<keyword evidence="6" id="KW-0378">Hydrolase</keyword>
<comment type="similarity">
    <text evidence="3">Belongs to the metallo-dependent hydrolases superfamily. ATZ/TRZ family.</text>
</comment>
<evidence type="ECO:0000256" key="11">
    <source>
        <dbReference type="ARBA" id="ARBA00083147"/>
    </source>
</evidence>
<dbReference type="PANTHER" id="PTHR11271:SF6">
    <property type="entry name" value="GUANINE DEAMINASE"/>
    <property type="match status" value="1"/>
</dbReference>
<evidence type="ECO:0000313" key="15">
    <source>
        <dbReference type="Proteomes" id="UP000509510"/>
    </source>
</evidence>
<evidence type="ECO:0000256" key="8">
    <source>
        <dbReference type="ARBA" id="ARBA00051148"/>
    </source>
</evidence>
<organism evidence="14 15">
    <name type="scientific">Talaromyces rugulosus</name>
    <name type="common">Penicillium rugulosum</name>
    <dbReference type="NCBI Taxonomy" id="121627"/>
    <lineage>
        <taxon>Eukaryota</taxon>
        <taxon>Fungi</taxon>
        <taxon>Dikarya</taxon>
        <taxon>Ascomycota</taxon>
        <taxon>Pezizomycotina</taxon>
        <taxon>Eurotiomycetes</taxon>
        <taxon>Eurotiomycetidae</taxon>
        <taxon>Eurotiales</taxon>
        <taxon>Trichocomaceae</taxon>
        <taxon>Talaromyces</taxon>
        <taxon>Talaromyces sect. Islandici</taxon>
    </lineage>
</organism>
<keyword evidence="7" id="KW-0862">Zinc</keyword>
<dbReference type="EC" id="3.5.4.3" evidence="4"/>
<keyword evidence="5" id="KW-0479">Metal-binding</keyword>
<dbReference type="InterPro" id="IPR006680">
    <property type="entry name" value="Amidohydro-rel"/>
</dbReference>
<dbReference type="GO" id="GO:0070008">
    <property type="term" value="F:serine-type exopeptidase activity"/>
    <property type="evidence" value="ECO:0007669"/>
    <property type="project" value="InterPro"/>
</dbReference>